<accession>A0A8T0EJM8</accession>
<proteinExistence type="inferred from homology"/>
<dbReference type="EMBL" id="JABXBU010002227">
    <property type="protein sequence ID" value="KAF8773731.1"/>
    <property type="molecule type" value="Genomic_DNA"/>
</dbReference>
<evidence type="ECO:0000259" key="2">
    <source>
        <dbReference type="Pfam" id="PF03109"/>
    </source>
</evidence>
<reference evidence="3" key="2">
    <citation type="submission" date="2020-06" db="EMBL/GenBank/DDBJ databases">
        <authorList>
            <person name="Sheffer M."/>
        </authorList>
    </citation>
    <scope>NUCLEOTIDE SEQUENCE</scope>
</reference>
<comment type="similarity">
    <text evidence="1">Belongs to the protein kinase superfamily. ADCK protein kinase family.</text>
</comment>
<dbReference type="Proteomes" id="UP000807504">
    <property type="component" value="Unassembled WGS sequence"/>
</dbReference>
<sequence length="569" mass="65711">MFYTTSCMFNYATSATKRIFKAKNIHQLSFSRKFQSASKTGNKKLWRRNIKYTIFGIITATPFAYYESLDSFEKRQVDVTISGIGRFFRSLKVGLAISIDYWYKLYGLDENSKDYTVAMQKCHLVSATRLLQGCLQNGGLYVKLGQGLVSLNHILPPEYTETLSALHDKALVRGQNELETLFLEDFGKPPEEIFSTFDRKPIAAASLAQVYKATTHNGETVAVKAQYIDLQQRFNGDVNTIYILLKIIGWMHPNFNFTWVMNYLKESLEAELDFINEAKNMERCSRELQHLKFVHVPEVKWNLSTKRILTAEFIDGVNVSDIKGIKDMGLDLADVDKKMVLTFAEQIFHTGFVHADPHPGNVFVRRGKDNKAEIVLLDHGLYEYLPEINRVSLSKLWKSIILNDREEMKKYCSELGVKDYYLFCEILMQRPLDRKQIRIPNRLSAKDAAYMKQMAKDHFDNIMTVIRSLPLPMLLVFRNINTVRSIVKTHGDRIDRYSLMARVAVQGAYNISHKNITMSIRGLIEKMQLDFVLKLEMLHMFFTTMYLRILILLGRATEESVSQVLELLN</sequence>
<feature type="domain" description="ABC1 atypical kinase-like" evidence="2">
    <location>
        <begin position="166"/>
        <end position="411"/>
    </location>
</feature>
<dbReference type="InterPro" id="IPR011009">
    <property type="entry name" value="Kinase-like_dom_sf"/>
</dbReference>
<gene>
    <name evidence="3" type="ORF">HNY73_016364</name>
</gene>
<evidence type="ECO:0000313" key="3">
    <source>
        <dbReference type="EMBL" id="KAF8773731.1"/>
    </source>
</evidence>
<dbReference type="OMA" id="DVMTTMV"/>
<dbReference type="InterPro" id="IPR051130">
    <property type="entry name" value="Mito_struct-func_regulator"/>
</dbReference>
<comment type="caution">
    <text evidence="3">The sequence shown here is derived from an EMBL/GenBank/DDBJ whole genome shotgun (WGS) entry which is preliminary data.</text>
</comment>
<dbReference type="InterPro" id="IPR045307">
    <property type="entry name" value="ADCK1_dom"/>
</dbReference>
<keyword evidence="4" id="KW-1185">Reference proteome</keyword>
<name>A0A8T0EJM8_ARGBR</name>
<reference evidence="3" key="1">
    <citation type="journal article" date="2020" name="bioRxiv">
        <title>Chromosome-level reference genome of the European wasp spider Argiope bruennichi: a resource for studies on range expansion and evolutionary adaptation.</title>
        <authorList>
            <person name="Sheffer M.M."/>
            <person name="Hoppe A."/>
            <person name="Krehenwinkel H."/>
            <person name="Uhl G."/>
            <person name="Kuss A.W."/>
            <person name="Jensen L."/>
            <person name="Jensen C."/>
            <person name="Gillespie R.G."/>
            <person name="Hoff K.J."/>
            <person name="Prost S."/>
        </authorList>
    </citation>
    <scope>NUCLEOTIDE SEQUENCE</scope>
</reference>
<protein>
    <submittedName>
        <fullName evidence="3">Putative aarF domain-containing</fullName>
    </submittedName>
</protein>
<dbReference type="SUPFAM" id="SSF56112">
    <property type="entry name" value="Protein kinase-like (PK-like)"/>
    <property type="match status" value="1"/>
</dbReference>
<dbReference type="AlphaFoldDB" id="A0A8T0EJM8"/>
<dbReference type="PANTHER" id="PTHR43173:SF28">
    <property type="entry name" value="AARF DOMAIN CONTAINING KINASE 5"/>
    <property type="match status" value="1"/>
</dbReference>
<evidence type="ECO:0000313" key="4">
    <source>
        <dbReference type="Proteomes" id="UP000807504"/>
    </source>
</evidence>
<dbReference type="OrthoDB" id="427480at2759"/>
<dbReference type="Pfam" id="PF03109">
    <property type="entry name" value="ABC1"/>
    <property type="match status" value="1"/>
</dbReference>
<evidence type="ECO:0000256" key="1">
    <source>
        <dbReference type="ARBA" id="ARBA00009670"/>
    </source>
</evidence>
<organism evidence="3 4">
    <name type="scientific">Argiope bruennichi</name>
    <name type="common">Wasp spider</name>
    <name type="synonym">Aranea bruennichi</name>
    <dbReference type="NCBI Taxonomy" id="94029"/>
    <lineage>
        <taxon>Eukaryota</taxon>
        <taxon>Metazoa</taxon>
        <taxon>Ecdysozoa</taxon>
        <taxon>Arthropoda</taxon>
        <taxon>Chelicerata</taxon>
        <taxon>Arachnida</taxon>
        <taxon>Araneae</taxon>
        <taxon>Araneomorphae</taxon>
        <taxon>Entelegynae</taxon>
        <taxon>Araneoidea</taxon>
        <taxon>Araneidae</taxon>
        <taxon>Argiope</taxon>
    </lineage>
</organism>
<dbReference type="PANTHER" id="PTHR43173">
    <property type="entry name" value="ABC1 FAMILY PROTEIN"/>
    <property type="match status" value="1"/>
</dbReference>
<dbReference type="InterPro" id="IPR004147">
    <property type="entry name" value="ABC1_dom"/>
</dbReference>
<dbReference type="CDD" id="cd13969">
    <property type="entry name" value="ADCK1-like"/>
    <property type="match status" value="1"/>
</dbReference>